<accession>A0A3S4RSP4</accession>
<evidence type="ECO:0000256" key="1">
    <source>
        <dbReference type="SAM" id="SignalP"/>
    </source>
</evidence>
<sequence>MKTIMMKTKLALGVALCLSLNFAKAQLMAPALVSGQPIKNGNASGYGRLSVPFYNGHNMGFAAVKSKEAKDLFLQGTDGHGRGTYLYAYKALSPEGTPIFAEPIKITVPFEDKGDNRGLIVQDKTGKIYGVWAFGQSLRYAEFNKSNYSFSELKRINIKGQPRGYSNFGIVPLKDGRLQFLFSVGQDGVFSNGKDFPKMITYNAEGFWPYELRKMGIFGGIADGLETPTVNIKQLTELDQAIFTIDGFVKFTNAKDSYILSGTRLGNILFYKLDENAGTLSKRKHAVNQEGILLRNPGVHSSPAYFFDSEQNQGLITVGEGGLYYYKNTNKIDKNGNLVMSEPVHVLQQNPKVYGGSLVQPSVADWDGDGKLDIVAGNSMGFLFFYKNTGSNQHPIYGDPEPLVADGKVIHVQPGYREDIQGPGEARWGYTSPNVIDWDGDGLLDILTGDSRGKFMVYLNIGTKTAPKLDREHTLYLDGMDMYGTWRTRPGAAKLGGRMAYITLDKEDEFHLYWQLDKYNLEDGGKLKMGDKNIRGNRLGGGTVGRAKFEIVDWDGDGVKDLLVGTYGKQSIPDTLTGLPVNMKPKRGSTILFLKNVGTDVKPNYEFPKVLKFKGQNISLGGHEIGGCVAAIGPGNNPMNLVVGIETGVFMFYDRKDLSW</sequence>
<dbReference type="OrthoDB" id="9812871at2"/>
<organism evidence="2 3">
    <name type="scientific">Pedobacter chitinilyticus</name>
    <dbReference type="NCBI Taxonomy" id="2233776"/>
    <lineage>
        <taxon>Bacteria</taxon>
        <taxon>Pseudomonadati</taxon>
        <taxon>Bacteroidota</taxon>
        <taxon>Sphingobacteriia</taxon>
        <taxon>Sphingobacteriales</taxon>
        <taxon>Sphingobacteriaceae</taxon>
        <taxon>Pedobacter</taxon>
    </lineage>
</organism>
<name>A0A3S4RSP4_9SPHI</name>
<dbReference type="SUPFAM" id="SSF69318">
    <property type="entry name" value="Integrin alpha N-terminal domain"/>
    <property type="match status" value="1"/>
</dbReference>
<dbReference type="EMBL" id="SAYW01000001">
    <property type="protein sequence ID" value="RWU10133.1"/>
    <property type="molecule type" value="Genomic_DNA"/>
</dbReference>
<reference evidence="2 3" key="1">
    <citation type="submission" date="2018-06" db="EMBL/GenBank/DDBJ databases">
        <title>Pedobacter endophyticus sp. nov., an endophytic bacterium isolated from a leaf of Triticum aestivum.</title>
        <authorList>
            <person name="Zhang L."/>
        </authorList>
    </citation>
    <scope>NUCLEOTIDE SEQUENCE [LARGE SCALE GENOMIC DNA]</scope>
    <source>
        <strain evidence="2 3">CM134L-2</strain>
    </source>
</reference>
<dbReference type="Proteomes" id="UP000284120">
    <property type="component" value="Unassembled WGS sequence"/>
</dbReference>
<feature type="signal peptide" evidence="1">
    <location>
        <begin position="1"/>
        <end position="25"/>
    </location>
</feature>
<proteinExistence type="predicted"/>
<dbReference type="Gene3D" id="2.130.10.130">
    <property type="entry name" value="Integrin alpha, N-terminal"/>
    <property type="match status" value="1"/>
</dbReference>
<dbReference type="InterPro" id="IPR028994">
    <property type="entry name" value="Integrin_alpha_N"/>
</dbReference>
<gene>
    <name evidence="2" type="ORF">DPV69_01955</name>
</gene>
<keyword evidence="1" id="KW-0732">Signal</keyword>
<protein>
    <submittedName>
        <fullName evidence="2">VCBS repeat-containing protein</fullName>
    </submittedName>
</protein>
<keyword evidence="3" id="KW-1185">Reference proteome</keyword>
<dbReference type="AlphaFoldDB" id="A0A3S4RSP4"/>
<evidence type="ECO:0000313" key="2">
    <source>
        <dbReference type="EMBL" id="RWU10133.1"/>
    </source>
</evidence>
<comment type="caution">
    <text evidence="2">The sequence shown here is derived from an EMBL/GenBank/DDBJ whole genome shotgun (WGS) entry which is preliminary data.</text>
</comment>
<evidence type="ECO:0000313" key="3">
    <source>
        <dbReference type="Proteomes" id="UP000284120"/>
    </source>
</evidence>
<feature type="chain" id="PRO_5018634051" evidence="1">
    <location>
        <begin position="26"/>
        <end position="660"/>
    </location>
</feature>